<protein>
    <submittedName>
        <fullName evidence="1">Uncharacterized protein</fullName>
    </submittedName>
</protein>
<gene>
    <name evidence="1" type="ORF">CGI_10003760</name>
</gene>
<dbReference type="EMBL" id="JH816900">
    <property type="protein sequence ID" value="EKC21569.1"/>
    <property type="molecule type" value="Genomic_DNA"/>
</dbReference>
<evidence type="ECO:0000313" key="1">
    <source>
        <dbReference type="EMBL" id="EKC21569.1"/>
    </source>
</evidence>
<sequence length="256" mass="28640">MLPRNKWRYSNDNKAMERCRLKANRVAASSVLKLGGCYIKHPDLLRNMSKFLMPDGVHLNELGNKLFLNNFQGGLEFFQSQLGQTYLLVLIKKCRGISTDVALALTKATEAYLSPLNCEGGMSNSCCVNQYLNEVNNSCTECPYGNFGINCKQSCPPGYYGRLCRSSCECDVSECHHVTGCTTTDVACLALETVHTKNRPLCIELTEKQKHHMQVMKVYYYISKESGLFSLQCKPLKTIVNLRFASVDNGFLGVSV</sequence>
<dbReference type="Gene3D" id="2.170.300.10">
    <property type="entry name" value="Tie2 ligand-binding domain superfamily"/>
    <property type="match status" value="1"/>
</dbReference>
<reference evidence="1" key="1">
    <citation type="journal article" date="2012" name="Nature">
        <title>The oyster genome reveals stress adaptation and complexity of shell formation.</title>
        <authorList>
            <person name="Zhang G."/>
            <person name="Fang X."/>
            <person name="Guo X."/>
            <person name="Li L."/>
            <person name="Luo R."/>
            <person name="Xu F."/>
            <person name="Yang P."/>
            <person name="Zhang L."/>
            <person name="Wang X."/>
            <person name="Qi H."/>
            <person name="Xiong Z."/>
            <person name="Que H."/>
            <person name="Xie Y."/>
            <person name="Holland P.W."/>
            <person name="Paps J."/>
            <person name="Zhu Y."/>
            <person name="Wu F."/>
            <person name="Chen Y."/>
            <person name="Wang J."/>
            <person name="Peng C."/>
            <person name="Meng J."/>
            <person name="Yang L."/>
            <person name="Liu J."/>
            <person name="Wen B."/>
            <person name="Zhang N."/>
            <person name="Huang Z."/>
            <person name="Zhu Q."/>
            <person name="Feng Y."/>
            <person name="Mount A."/>
            <person name="Hedgecock D."/>
            <person name="Xu Z."/>
            <person name="Liu Y."/>
            <person name="Domazet-Loso T."/>
            <person name="Du Y."/>
            <person name="Sun X."/>
            <person name="Zhang S."/>
            <person name="Liu B."/>
            <person name="Cheng P."/>
            <person name="Jiang X."/>
            <person name="Li J."/>
            <person name="Fan D."/>
            <person name="Wang W."/>
            <person name="Fu W."/>
            <person name="Wang T."/>
            <person name="Wang B."/>
            <person name="Zhang J."/>
            <person name="Peng Z."/>
            <person name="Li Y."/>
            <person name="Li N."/>
            <person name="Wang J."/>
            <person name="Chen M."/>
            <person name="He Y."/>
            <person name="Tan F."/>
            <person name="Song X."/>
            <person name="Zheng Q."/>
            <person name="Huang R."/>
            <person name="Yang H."/>
            <person name="Du X."/>
            <person name="Chen L."/>
            <person name="Yang M."/>
            <person name="Gaffney P.M."/>
            <person name="Wang S."/>
            <person name="Luo L."/>
            <person name="She Z."/>
            <person name="Ming Y."/>
            <person name="Huang W."/>
            <person name="Zhang S."/>
            <person name="Huang B."/>
            <person name="Zhang Y."/>
            <person name="Qu T."/>
            <person name="Ni P."/>
            <person name="Miao G."/>
            <person name="Wang J."/>
            <person name="Wang Q."/>
            <person name="Steinberg C.E."/>
            <person name="Wang H."/>
            <person name="Li N."/>
            <person name="Qian L."/>
            <person name="Zhang G."/>
            <person name="Li Y."/>
            <person name="Yang H."/>
            <person name="Liu X."/>
            <person name="Wang J."/>
            <person name="Yin Y."/>
            <person name="Wang J."/>
        </authorList>
    </citation>
    <scope>NUCLEOTIDE SEQUENCE [LARGE SCALE GENOMIC DNA]</scope>
    <source>
        <strain evidence="1">05x7-T-G4-1.051#20</strain>
    </source>
</reference>
<accession>K1PRX3</accession>
<dbReference type="InParanoid" id="K1PRX3"/>
<dbReference type="AlphaFoldDB" id="K1PRX3"/>
<dbReference type="HOGENOM" id="CLU_1086841_0_0_1"/>
<name>K1PRX3_MAGGI</name>
<organism evidence="1">
    <name type="scientific">Magallana gigas</name>
    <name type="common">Pacific oyster</name>
    <name type="synonym">Crassostrea gigas</name>
    <dbReference type="NCBI Taxonomy" id="29159"/>
    <lineage>
        <taxon>Eukaryota</taxon>
        <taxon>Metazoa</taxon>
        <taxon>Spiralia</taxon>
        <taxon>Lophotrochozoa</taxon>
        <taxon>Mollusca</taxon>
        <taxon>Bivalvia</taxon>
        <taxon>Autobranchia</taxon>
        <taxon>Pteriomorphia</taxon>
        <taxon>Ostreida</taxon>
        <taxon>Ostreoidea</taxon>
        <taxon>Ostreidae</taxon>
        <taxon>Magallana</taxon>
    </lineage>
</organism>
<proteinExistence type="predicted"/>